<dbReference type="Gene3D" id="3.40.50.150">
    <property type="entry name" value="Vaccinia Virus protein VP39"/>
    <property type="match status" value="1"/>
</dbReference>
<reference evidence="5 6" key="1">
    <citation type="submission" date="2016-10" db="EMBL/GenBank/DDBJ databases">
        <authorList>
            <person name="de Groot N.N."/>
        </authorList>
    </citation>
    <scope>NUCLEOTIDE SEQUENCE [LARGE SCALE GENOMIC DNA]</scope>
    <source>
        <strain evidence="5 6">DSM 10317</strain>
    </source>
</reference>
<evidence type="ECO:0000313" key="6">
    <source>
        <dbReference type="Proteomes" id="UP000199428"/>
    </source>
</evidence>
<dbReference type="InterPro" id="IPR029063">
    <property type="entry name" value="SAM-dependent_MTases_sf"/>
</dbReference>
<dbReference type="EMBL" id="FMWK01000027">
    <property type="protein sequence ID" value="SCZ81675.1"/>
    <property type="molecule type" value="Genomic_DNA"/>
</dbReference>
<proteinExistence type="inferred from homology"/>
<comment type="similarity">
    <text evidence="1">Belongs to the methyltransferase superfamily.</text>
</comment>
<dbReference type="GO" id="GO:0008757">
    <property type="term" value="F:S-adenosylmethionine-dependent methyltransferase activity"/>
    <property type="evidence" value="ECO:0007669"/>
    <property type="project" value="InterPro"/>
</dbReference>
<feature type="domain" description="Methyltransferase type 11" evidence="4">
    <location>
        <begin position="47"/>
        <end position="137"/>
    </location>
</feature>
<sequence length="264" mass="30749">MPTIDHLEWTFDKVPELYAKIRPSYPTELYECIFDYLNVDDNSKLIEIGIGGGQATPPFLKTRCDLTAIEYGENLSKLCRDKFKDYPKFKVVTGKFEDIEISENTYDLIYSASAFHWVPEEMGYTKVYNSLVNGGVFARFANHPFRCKNNPELSKAIDEIYEQYYYSYYDKAPAAPSEYTEEDAKLRADIALKYGFKDVTYKLFNRIREFSAQEYIQLLGTYSDHIAIESSIREKFFNEIEKTIEAYGSTIKLYDTLDLQLARK</sequence>
<dbReference type="RefSeq" id="WP_090164408.1">
    <property type="nucleotide sequence ID" value="NZ_FMWK01000027.1"/>
</dbReference>
<dbReference type="Proteomes" id="UP000199428">
    <property type="component" value="Unassembled WGS sequence"/>
</dbReference>
<dbReference type="InterPro" id="IPR013216">
    <property type="entry name" value="Methyltransf_11"/>
</dbReference>
<evidence type="ECO:0000256" key="2">
    <source>
        <dbReference type="ARBA" id="ARBA00022603"/>
    </source>
</evidence>
<dbReference type="CDD" id="cd02440">
    <property type="entry name" value="AdoMet_MTases"/>
    <property type="match status" value="1"/>
</dbReference>
<keyword evidence="2 5" id="KW-0489">Methyltransferase</keyword>
<dbReference type="GO" id="GO:0032259">
    <property type="term" value="P:methylation"/>
    <property type="evidence" value="ECO:0007669"/>
    <property type="project" value="UniProtKB-KW"/>
</dbReference>
<evidence type="ECO:0000256" key="1">
    <source>
        <dbReference type="ARBA" id="ARBA00008361"/>
    </source>
</evidence>
<dbReference type="InterPro" id="IPR051052">
    <property type="entry name" value="Diverse_substrate_MTase"/>
</dbReference>
<evidence type="ECO:0000259" key="4">
    <source>
        <dbReference type="Pfam" id="PF08241"/>
    </source>
</evidence>
<gene>
    <name evidence="5" type="ORF">SAMN02910350_02941</name>
</gene>
<dbReference type="AlphaFoldDB" id="A0A1G5S5R3"/>
<accession>A0A1G5S5R3</accession>
<evidence type="ECO:0000313" key="5">
    <source>
        <dbReference type="EMBL" id="SCZ81675.1"/>
    </source>
</evidence>
<name>A0A1G5S5R3_PSEXY</name>
<keyword evidence="5" id="KW-0830">Ubiquinone</keyword>
<keyword evidence="3" id="KW-0808">Transferase</keyword>
<dbReference type="PANTHER" id="PTHR44942">
    <property type="entry name" value="METHYLTRANSF_11 DOMAIN-CONTAINING PROTEIN"/>
    <property type="match status" value="1"/>
</dbReference>
<evidence type="ECO:0000256" key="3">
    <source>
        <dbReference type="ARBA" id="ARBA00022679"/>
    </source>
</evidence>
<organism evidence="5 6">
    <name type="scientific">Pseudobutyrivibrio xylanivorans</name>
    <dbReference type="NCBI Taxonomy" id="185007"/>
    <lineage>
        <taxon>Bacteria</taxon>
        <taxon>Bacillati</taxon>
        <taxon>Bacillota</taxon>
        <taxon>Clostridia</taxon>
        <taxon>Lachnospirales</taxon>
        <taxon>Lachnospiraceae</taxon>
        <taxon>Pseudobutyrivibrio</taxon>
    </lineage>
</organism>
<dbReference type="PANTHER" id="PTHR44942:SF4">
    <property type="entry name" value="METHYLTRANSFERASE TYPE 11 DOMAIN-CONTAINING PROTEIN"/>
    <property type="match status" value="1"/>
</dbReference>
<dbReference type="SUPFAM" id="SSF53335">
    <property type="entry name" value="S-adenosyl-L-methionine-dependent methyltransferases"/>
    <property type="match status" value="1"/>
</dbReference>
<dbReference type="Pfam" id="PF08241">
    <property type="entry name" value="Methyltransf_11"/>
    <property type="match status" value="1"/>
</dbReference>
<protein>
    <submittedName>
        <fullName evidence="5">Ubiquinone/menaquinone biosynthesis C-methylase UbiE</fullName>
    </submittedName>
</protein>